<sequence length="106" mass="11894">MAPNSRRILGPNNKELMAGMQSSSELCCMDESLKGTTTQEILGSVCSTPKGKRFKIPETLECPPAPKKRRLTSKTCSFKRRSYVKFFAPPEIEGFFSRAFQNNILT</sequence>
<protein>
    <submittedName>
        <fullName evidence="3">Uncharacterized protein</fullName>
    </submittedName>
</protein>
<proteinExistence type="predicted"/>
<organism evidence="3 4">
    <name type="scientific">Dorcoceras hygrometricum</name>
    <dbReference type="NCBI Taxonomy" id="472368"/>
    <lineage>
        <taxon>Eukaryota</taxon>
        <taxon>Viridiplantae</taxon>
        <taxon>Streptophyta</taxon>
        <taxon>Embryophyta</taxon>
        <taxon>Tracheophyta</taxon>
        <taxon>Spermatophyta</taxon>
        <taxon>Magnoliopsida</taxon>
        <taxon>eudicotyledons</taxon>
        <taxon>Gunneridae</taxon>
        <taxon>Pentapetalae</taxon>
        <taxon>asterids</taxon>
        <taxon>lamiids</taxon>
        <taxon>Lamiales</taxon>
        <taxon>Gesneriaceae</taxon>
        <taxon>Didymocarpoideae</taxon>
        <taxon>Trichosporeae</taxon>
        <taxon>Loxocarpinae</taxon>
        <taxon>Dorcoceras</taxon>
    </lineage>
</organism>
<dbReference type="InterPro" id="IPR040389">
    <property type="entry name" value="SMR"/>
</dbReference>
<evidence type="ECO:0000256" key="1">
    <source>
        <dbReference type="ARBA" id="ARBA00023013"/>
    </source>
</evidence>
<gene>
    <name evidence="3" type="ORF">F511_03811</name>
</gene>
<keyword evidence="1" id="KW-0649">Protein kinase inhibitor</keyword>
<dbReference type="GO" id="GO:0005634">
    <property type="term" value="C:nucleus"/>
    <property type="evidence" value="ECO:0007669"/>
    <property type="project" value="TreeGrafter"/>
</dbReference>
<evidence type="ECO:0000313" key="3">
    <source>
        <dbReference type="EMBL" id="KZV36370.1"/>
    </source>
</evidence>
<keyword evidence="4" id="KW-1185">Reference proteome</keyword>
<dbReference type="PANTHER" id="PTHR33142">
    <property type="entry name" value="CYCLIN-DEPENDENT PROTEIN KINASE INHIBITOR SMR13"/>
    <property type="match status" value="1"/>
</dbReference>
<evidence type="ECO:0000256" key="2">
    <source>
        <dbReference type="ARBA" id="ARBA00023306"/>
    </source>
</evidence>
<dbReference type="PANTHER" id="PTHR33142:SF28">
    <property type="entry name" value="CYCLIN-DEPENDENT PROTEIN KINASE INHIBITOR SMR13"/>
    <property type="match status" value="1"/>
</dbReference>
<accession>A0A2Z7BVY8</accession>
<keyword evidence="2" id="KW-0131">Cell cycle</keyword>
<dbReference type="GO" id="GO:0032875">
    <property type="term" value="P:regulation of DNA endoreduplication"/>
    <property type="evidence" value="ECO:0007669"/>
    <property type="project" value="InterPro"/>
</dbReference>
<dbReference type="EMBL" id="KV003899">
    <property type="protein sequence ID" value="KZV36370.1"/>
    <property type="molecule type" value="Genomic_DNA"/>
</dbReference>
<reference evidence="3 4" key="1">
    <citation type="journal article" date="2015" name="Proc. Natl. Acad. Sci. U.S.A.">
        <title>The resurrection genome of Boea hygrometrica: A blueprint for survival of dehydration.</title>
        <authorList>
            <person name="Xiao L."/>
            <person name="Yang G."/>
            <person name="Zhang L."/>
            <person name="Yang X."/>
            <person name="Zhao S."/>
            <person name="Ji Z."/>
            <person name="Zhou Q."/>
            <person name="Hu M."/>
            <person name="Wang Y."/>
            <person name="Chen M."/>
            <person name="Xu Y."/>
            <person name="Jin H."/>
            <person name="Xiao X."/>
            <person name="Hu G."/>
            <person name="Bao F."/>
            <person name="Hu Y."/>
            <person name="Wan P."/>
            <person name="Li L."/>
            <person name="Deng X."/>
            <person name="Kuang T."/>
            <person name="Xiang C."/>
            <person name="Zhu J.K."/>
            <person name="Oliver M.J."/>
            <person name="He Y."/>
        </authorList>
    </citation>
    <scope>NUCLEOTIDE SEQUENCE [LARGE SCALE GENOMIC DNA]</scope>
    <source>
        <strain evidence="4">cv. XS01</strain>
    </source>
</reference>
<evidence type="ECO:0000313" key="4">
    <source>
        <dbReference type="Proteomes" id="UP000250235"/>
    </source>
</evidence>
<dbReference type="AlphaFoldDB" id="A0A2Z7BVY8"/>
<dbReference type="GO" id="GO:0004860">
    <property type="term" value="F:protein kinase inhibitor activity"/>
    <property type="evidence" value="ECO:0007669"/>
    <property type="project" value="UniProtKB-KW"/>
</dbReference>
<name>A0A2Z7BVY8_9LAMI</name>
<dbReference type="OrthoDB" id="1840446at2759"/>
<dbReference type="Proteomes" id="UP000250235">
    <property type="component" value="Unassembled WGS sequence"/>
</dbReference>